<evidence type="ECO:0000256" key="2">
    <source>
        <dbReference type="ARBA" id="ARBA00006416"/>
    </source>
</evidence>
<dbReference type="GO" id="GO:0005743">
    <property type="term" value="C:mitochondrial inner membrane"/>
    <property type="evidence" value="ECO:0007669"/>
    <property type="project" value="UniProtKB-SubCell"/>
</dbReference>
<name>A0AAN7YJE2_9EURO</name>
<dbReference type="AlphaFoldDB" id="A0AAN7YJE2"/>
<dbReference type="InterPro" id="IPR005336">
    <property type="entry name" value="MPC"/>
</dbReference>
<evidence type="ECO:0000256" key="9">
    <source>
        <dbReference type="RuleBase" id="RU363100"/>
    </source>
</evidence>
<accession>A0AAN7YJE2</accession>
<protein>
    <recommendedName>
        <fullName evidence="9">Mitochondrial pyruvate carrier</fullName>
    </recommendedName>
</protein>
<dbReference type="PANTHER" id="PTHR14154">
    <property type="entry name" value="UPF0041 BRAIN PROTEIN 44-RELATED"/>
    <property type="match status" value="1"/>
</dbReference>
<evidence type="ECO:0000313" key="11">
    <source>
        <dbReference type="Proteomes" id="UP001309876"/>
    </source>
</evidence>
<dbReference type="Pfam" id="PF03650">
    <property type="entry name" value="MPC"/>
    <property type="match status" value="2"/>
</dbReference>
<evidence type="ECO:0000313" key="10">
    <source>
        <dbReference type="EMBL" id="KAK5090273.1"/>
    </source>
</evidence>
<sequence length="137" mass="15535">MAAAIKAVNAKIRSNKVLDYFCSTHFWGPASNFGIPLAAVMDTQKSPEFGTFMRYALAVTPRNGLLFACHFVNFNAQLTQMYRWYDYNYQGGKTKWENIKLEAERQGDMAGKEAQGIVNKVEQKGREAVEEVKRKVS</sequence>
<keyword evidence="8" id="KW-0472">Membrane</keyword>
<comment type="similarity">
    <text evidence="2 9">Belongs to the mitochondrial pyruvate carrier (MPC) (TC 2.A.105) family.</text>
</comment>
<evidence type="ECO:0000256" key="3">
    <source>
        <dbReference type="ARBA" id="ARBA00022448"/>
    </source>
</evidence>
<keyword evidence="3 9" id="KW-0813">Transport</keyword>
<evidence type="ECO:0000256" key="7">
    <source>
        <dbReference type="ARBA" id="ARBA00023128"/>
    </source>
</evidence>
<keyword evidence="5 9" id="KW-0999">Mitochondrion inner membrane</keyword>
<evidence type="ECO:0000256" key="4">
    <source>
        <dbReference type="ARBA" id="ARBA00022692"/>
    </source>
</evidence>
<proteinExistence type="inferred from homology"/>
<gene>
    <name evidence="10" type="ORF">LTR05_000444</name>
</gene>
<dbReference type="GO" id="GO:0006850">
    <property type="term" value="P:pyruvate import into mitochondria"/>
    <property type="evidence" value="ECO:0007669"/>
    <property type="project" value="InterPro"/>
</dbReference>
<keyword evidence="4" id="KW-0812">Transmembrane</keyword>
<comment type="subcellular location">
    <subcellularLocation>
        <location evidence="1 9">Mitochondrion inner membrane</location>
        <topology evidence="1 9">Multi-pass membrane protein</topology>
    </subcellularLocation>
</comment>
<dbReference type="EMBL" id="JAVRRJ010000001">
    <property type="protein sequence ID" value="KAK5090273.1"/>
    <property type="molecule type" value="Genomic_DNA"/>
</dbReference>
<comment type="function">
    <text evidence="9">Mediates the uptake of pyruvate into mitochondria.</text>
</comment>
<keyword evidence="7 9" id="KW-0496">Mitochondrion</keyword>
<keyword evidence="11" id="KW-1185">Reference proteome</keyword>
<evidence type="ECO:0000256" key="5">
    <source>
        <dbReference type="ARBA" id="ARBA00022792"/>
    </source>
</evidence>
<evidence type="ECO:0000256" key="1">
    <source>
        <dbReference type="ARBA" id="ARBA00004448"/>
    </source>
</evidence>
<comment type="caution">
    <text evidence="10">The sequence shown here is derived from an EMBL/GenBank/DDBJ whole genome shotgun (WGS) entry which is preliminary data.</text>
</comment>
<keyword evidence="6" id="KW-1133">Transmembrane helix</keyword>
<reference evidence="10 11" key="1">
    <citation type="submission" date="2023-08" db="EMBL/GenBank/DDBJ databases">
        <title>Black Yeasts Isolated from many extreme environments.</title>
        <authorList>
            <person name="Coleine C."/>
            <person name="Stajich J.E."/>
            <person name="Selbmann L."/>
        </authorList>
    </citation>
    <scope>NUCLEOTIDE SEQUENCE [LARGE SCALE GENOMIC DNA]</scope>
    <source>
        <strain evidence="10 11">CCFEE 5910</strain>
    </source>
</reference>
<dbReference type="Proteomes" id="UP001309876">
    <property type="component" value="Unassembled WGS sequence"/>
</dbReference>
<organism evidence="10 11">
    <name type="scientific">Lithohypha guttulata</name>
    <dbReference type="NCBI Taxonomy" id="1690604"/>
    <lineage>
        <taxon>Eukaryota</taxon>
        <taxon>Fungi</taxon>
        <taxon>Dikarya</taxon>
        <taxon>Ascomycota</taxon>
        <taxon>Pezizomycotina</taxon>
        <taxon>Eurotiomycetes</taxon>
        <taxon>Chaetothyriomycetidae</taxon>
        <taxon>Chaetothyriales</taxon>
        <taxon>Trichomeriaceae</taxon>
        <taxon>Lithohypha</taxon>
    </lineage>
</organism>
<evidence type="ECO:0000256" key="8">
    <source>
        <dbReference type="ARBA" id="ARBA00023136"/>
    </source>
</evidence>
<evidence type="ECO:0000256" key="6">
    <source>
        <dbReference type="ARBA" id="ARBA00022989"/>
    </source>
</evidence>